<keyword evidence="2" id="KW-1185">Reference proteome</keyword>
<dbReference type="EMBL" id="JAMQON010000001">
    <property type="protein sequence ID" value="MDS0258410.1"/>
    <property type="molecule type" value="Genomic_DNA"/>
</dbReference>
<dbReference type="Gene3D" id="2.40.400.10">
    <property type="entry name" value="Acetoacetate decarboxylase-like"/>
    <property type="match status" value="1"/>
</dbReference>
<comment type="caution">
    <text evidence="1">The sequence shown here is derived from an EMBL/GenBank/DDBJ whole genome shotgun (WGS) entry which is preliminary data.</text>
</comment>
<accession>A0ABU2F9L0</accession>
<dbReference type="PANTHER" id="PTHR39186">
    <property type="entry name" value="DUF2071 FAMILY PROTEIN"/>
    <property type="match status" value="1"/>
</dbReference>
<evidence type="ECO:0000313" key="1">
    <source>
        <dbReference type="EMBL" id="MDS0258410.1"/>
    </source>
</evidence>
<name>A0ABU2F9L0_9EURY</name>
<dbReference type="Proteomes" id="UP001259659">
    <property type="component" value="Unassembled WGS sequence"/>
</dbReference>
<dbReference type="InterPro" id="IPR023375">
    <property type="entry name" value="ADC_dom_sf"/>
</dbReference>
<reference evidence="1 2" key="1">
    <citation type="submission" date="2022-06" db="EMBL/GenBank/DDBJ databases">
        <title>Haloarcula sp. a new haloarchaeum isolate from saline soil.</title>
        <authorList>
            <person name="Strakova D."/>
            <person name="Galisteo C."/>
            <person name="Sanchez-Porro C."/>
            <person name="Ventosa A."/>
        </authorList>
    </citation>
    <scope>NUCLEOTIDE SEQUENCE [LARGE SCALE GENOMIC DNA]</scope>
    <source>
        <strain evidence="1 2">S1CR25-12</strain>
    </source>
</reference>
<protein>
    <submittedName>
        <fullName evidence="1">DUF2071 domain-containing protein</fullName>
    </submittedName>
</protein>
<dbReference type="RefSeq" id="WP_310917976.1">
    <property type="nucleotide sequence ID" value="NZ_JAMQON010000001.1"/>
</dbReference>
<evidence type="ECO:0000313" key="2">
    <source>
        <dbReference type="Proteomes" id="UP001259659"/>
    </source>
</evidence>
<dbReference type="InterPro" id="IPR018644">
    <property type="entry name" value="DUF2071"/>
</dbReference>
<sequence>MSSRKPLTVSVEDVCFCHWPVDPDALNRALPAWLTAEAAAGDAWVTAIHHTVTGVSSFGIDLSDPAESVTVRTYVSGPDGQRGLYFFAAFTTDTLASAAGPLLRLPYRDGRVARRDGDTEYRTERTLDVANRRALTVRYTPGDGPATTAPADSLPSFFVERFRVFATGPLGTKLVAGVGHEPWPLGAVEAAVDGDLLRVLDLPEPVGEPLVHYSPGNDMSVAPPVPLWLD</sequence>
<dbReference type="PANTHER" id="PTHR39186:SF1">
    <property type="entry name" value="DUF2071 DOMAIN-CONTAINING PROTEIN"/>
    <property type="match status" value="1"/>
</dbReference>
<dbReference type="Pfam" id="PF09844">
    <property type="entry name" value="DUF2071"/>
    <property type="match status" value="1"/>
</dbReference>
<organism evidence="1 2">
    <name type="scientific">Haloarcula saliterrae</name>
    <dbReference type="NCBI Taxonomy" id="2950534"/>
    <lineage>
        <taxon>Archaea</taxon>
        <taxon>Methanobacteriati</taxon>
        <taxon>Methanobacteriota</taxon>
        <taxon>Stenosarchaea group</taxon>
        <taxon>Halobacteria</taxon>
        <taxon>Halobacteriales</taxon>
        <taxon>Haloarculaceae</taxon>
        <taxon>Haloarcula</taxon>
    </lineage>
</organism>
<dbReference type="SUPFAM" id="SSF160104">
    <property type="entry name" value="Acetoacetate decarboxylase-like"/>
    <property type="match status" value="1"/>
</dbReference>
<proteinExistence type="predicted"/>
<gene>
    <name evidence="1" type="ORF">NDI56_03180</name>
</gene>